<organism evidence="2 3">
    <name type="scientific">Alosa alosa</name>
    <name type="common">allis shad</name>
    <dbReference type="NCBI Taxonomy" id="278164"/>
    <lineage>
        <taxon>Eukaryota</taxon>
        <taxon>Metazoa</taxon>
        <taxon>Chordata</taxon>
        <taxon>Craniata</taxon>
        <taxon>Vertebrata</taxon>
        <taxon>Euteleostomi</taxon>
        <taxon>Actinopterygii</taxon>
        <taxon>Neopterygii</taxon>
        <taxon>Teleostei</taxon>
        <taxon>Clupei</taxon>
        <taxon>Clupeiformes</taxon>
        <taxon>Clupeoidei</taxon>
        <taxon>Clupeidae</taxon>
        <taxon>Alosa</taxon>
    </lineage>
</organism>
<protein>
    <recommendedName>
        <fullName evidence="4">Extracellular globin</fullName>
    </recommendedName>
</protein>
<dbReference type="EMBL" id="JADWDJ010000011">
    <property type="protein sequence ID" value="KAG5274065.1"/>
    <property type="molecule type" value="Genomic_DNA"/>
</dbReference>
<feature type="signal peptide" evidence="1">
    <location>
        <begin position="1"/>
        <end position="22"/>
    </location>
</feature>
<sequence>MQAKTPWFVTAWLFLGFGGLRDFRDLAAVRTYRLLADASPGYHGGVNPQGFVKSISDANRMYEFLLSGMEMDADNNMAMLDRELASMRQGRAFLALVNDHIPKTLSGLENMAHNLEVQDKPISLSHFETLVLGIVYSAYQARRQQRDVEQQAWTEVLGRLTNVTFVDLRRTNAKF</sequence>
<accession>A0AAV6GGG0</accession>
<dbReference type="AlphaFoldDB" id="A0AAV6GGG0"/>
<dbReference type="InterPro" id="IPR029170">
    <property type="entry name" value="FAM180"/>
</dbReference>
<feature type="chain" id="PRO_5043417125" description="Extracellular globin" evidence="1">
    <location>
        <begin position="23"/>
        <end position="175"/>
    </location>
</feature>
<dbReference type="PANTHER" id="PTHR34034">
    <property type="entry name" value="PROTEIN FAM180A-RELATED"/>
    <property type="match status" value="1"/>
</dbReference>
<evidence type="ECO:0008006" key="4">
    <source>
        <dbReference type="Google" id="ProtNLM"/>
    </source>
</evidence>
<name>A0AAV6GGG0_9TELE</name>
<evidence type="ECO:0000313" key="2">
    <source>
        <dbReference type="EMBL" id="KAG5274065.1"/>
    </source>
</evidence>
<evidence type="ECO:0000313" key="3">
    <source>
        <dbReference type="Proteomes" id="UP000823561"/>
    </source>
</evidence>
<comment type="caution">
    <text evidence="2">The sequence shown here is derived from an EMBL/GenBank/DDBJ whole genome shotgun (WGS) entry which is preliminary data.</text>
</comment>
<gene>
    <name evidence="2" type="ORF">AALO_G00158780</name>
</gene>
<dbReference type="Pfam" id="PF15173">
    <property type="entry name" value="FAM180"/>
    <property type="match status" value="1"/>
</dbReference>
<dbReference type="PANTHER" id="PTHR34034:SF2">
    <property type="entry name" value="PROTEIN FAM180A"/>
    <property type="match status" value="1"/>
</dbReference>
<proteinExistence type="predicted"/>
<reference evidence="2" key="1">
    <citation type="submission" date="2020-10" db="EMBL/GenBank/DDBJ databases">
        <title>Chromosome-scale genome assembly of the Allis shad, Alosa alosa.</title>
        <authorList>
            <person name="Margot Z."/>
            <person name="Christophe K."/>
            <person name="Cabau C."/>
            <person name="Louis A."/>
            <person name="Berthelot C."/>
            <person name="Parey E."/>
            <person name="Roest Crollius H."/>
            <person name="Montfort J."/>
            <person name="Robinson-Rechavi M."/>
            <person name="Bucao C."/>
            <person name="Bouchez O."/>
            <person name="Gislard M."/>
            <person name="Lluch J."/>
            <person name="Milhes M."/>
            <person name="Lampietro C."/>
            <person name="Lopez Roques C."/>
            <person name="Donnadieu C."/>
            <person name="Braasch I."/>
            <person name="Desvignes T."/>
            <person name="Postlethwait J."/>
            <person name="Bobe J."/>
            <person name="Guiguen Y."/>
        </authorList>
    </citation>
    <scope>NUCLEOTIDE SEQUENCE</scope>
    <source>
        <strain evidence="2">M-15738</strain>
        <tissue evidence="2">Blood</tissue>
    </source>
</reference>
<keyword evidence="1" id="KW-0732">Signal</keyword>
<keyword evidence="3" id="KW-1185">Reference proteome</keyword>
<dbReference type="Proteomes" id="UP000823561">
    <property type="component" value="Chromosome 11"/>
</dbReference>
<evidence type="ECO:0000256" key="1">
    <source>
        <dbReference type="SAM" id="SignalP"/>
    </source>
</evidence>